<dbReference type="InterPro" id="IPR039426">
    <property type="entry name" value="TonB-dep_rcpt-like"/>
</dbReference>
<dbReference type="Pfam" id="PF07715">
    <property type="entry name" value="Plug"/>
    <property type="match status" value="1"/>
</dbReference>
<gene>
    <name evidence="9" type="ORF">MKP09_00150</name>
</gene>
<comment type="subcellular location">
    <subcellularLocation>
        <location evidence="1 7">Cell outer membrane</location>
        <topology evidence="1 7">Multi-pass membrane protein</topology>
    </subcellularLocation>
</comment>
<keyword evidence="4 7" id="KW-0812">Transmembrane</keyword>
<dbReference type="InterPro" id="IPR023997">
    <property type="entry name" value="TonB-dep_OMP_SusC/RagA_CS"/>
</dbReference>
<evidence type="ECO:0000256" key="5">
    <source>
        <dbReference type="ARBA" id="ARBA00023136"/>
    </source>
</evidence>
<name>A0ABS9SDL0_9BACT</name>
<dbReference type="InterPro" id="IPR023996">
    <property type="entry name" value="TonB-dep_OMP_SusC/RagA"/>
</dbReference>
<keyword evidence="2 7" id="KW-0813">Transport</keyword>
<keyword evidence="5 7" id="KW-0472">Membrane</keyword>
<evidence type="ECO:0000259" key="8">
    <source>
        <dbReference type="Pfam" id="PF07715"/>
    </source>
</evidence>
<dbReference type="Proteomes" id="UP001202248">
    <property type="component" value="Unassembled WGS sequence"/>
</dbReference>
<dbReference type="EMBL" id="JAKWBL010000001">
    <property type="protein sequence ID" value="MCH5596444.1"/>
    <property type="molecule type" value="Genomic_DNA"/>
</dbReference>
<proteinExistence type="inferred from homology"/>
<keyword evidence="10" id="KW-1185">Reference proteome</keyword>
<dbReference type="InterPro" id="IPR037066">
    <property type="entry name" value="Plug_dom_sf"/>
</dbReference>
<evidence type="ECO:0000256" key="3">
    <source>
        <dbReference type="ARBA" id="ARBA00022452"/>
    </source>
</evidence>
<dbReference type="InterPro" id="IPR036942">
    <property type="entry name" value="Beta-barrel_TonB_sf"/>
</dbReference>
<protein>
    <submittedName>
        <fullName evidence="9">SusC/RagA family TonB-linked outer membrane protein</fullName>
    </submittedName>
</protein>
<evidence type="ECO:0000256" key="7">
    <source>
        <dbReference type="PROSITE-ProRule" id="PRU01360"/>
    </source>
</evidence>
<reference evidence="9 10" key="1">
    <citation type="submission" date="2022-02" db="EMBL/GenBank/DDBJ databases">
        <authorList>
            <person name="Min J."/>
        </authorList>
    </citation>
    <scope>NUCLEOTIDE SEQUENCE [LARGE SCALE GENOMIC DNA]</scope>
    <source>
        <strain evidence="9 10">GR10-1</strain>
    </source>
</reference>
<evidence type="ECO:0000256" key="2">
    <source>
        <dbReference type="ARBA" id="ARBA00022448"/>
    </source>
</evidence>
<dbReference type="Gene3D" id="2.170.130.10">
    <property type="entry name" value="TonB-dependent receptor, plug domain"/>
    <property type="match status" value="1"/>
</dbReference>
<dbReference type="InterPro" id="IPR012910">
    <property type="entry name" value="Plug_dom"/>
</dbReference>
<dbReference type="Gene3D" id="2.40.170.20">
    <property type="entry name" value="TonB-dependent receptor, beta-barrel domain"/>
    <property type="match status" value="1"/>
</dbReference>
<organism evidence="9 10">
    <name type="scientific">Niabella ginsengisoli</name>
    <dbReference type="NCBI Taxonomy" id="522298"/>
    <lineage>
        <taxon>Bacteria</taxon>
        <taxon>Pseudomonadati</taxon>
        <taxon>Bacteroidota</taxon>
        <taxon>Chitinophagia</taxon>
        <taxon>Chitinophagales</taxon>
        <taxon>Chitinophagaceae</taxon>
        <taxon>Niabella</taxon>
    </lineage>
</organism>
<keyword evidence="6 7" id="KW-0998">Cell outer membrane</keyword>
<dbReference type="NCBIfam" id="TIGR04056">
    <property type="entry name" value="OMP_RagA_SusC"/>
    <property type="match status" value="1"/>
</dbReference>
<dbReference type="SUPFAM" id="SSF56935">
    <property type="entry name" value="Porins"/>
    <property type="match status" value="1"/>
</dbReference>
<feature type="domain" description="TonB-dependent receptor plug" evidence="8">
    <location>
        <begin position="22"/>
        <end position="130"/>
    </location>
</feature>
<dbReference type="PROSITE" id="PS52016">
    <property type="entry name" value="TONB_DEPENDENT_REC_3"/>
    <property type="match status" value="1"/>
</dbReference>
<dbReference type="RefSeq" id="WP_240828985.1">
    <property type="nucleotide sequence ID" value="NZ_JAKWBL010000001.1"/>
</dbReference>
<comment type="similarity">
    <text evidence="7">Belongs to the TonB-dependent receptor family.</text>
</comment>
<sequence>MVNKAGDLEQVEIAVGYGTVKKSDLTGAVSTVKMEDLENIPVPRVDQMLAGRIAGAEFMSTDGAPGSGTTVRIRGTRSISADNEPLYIVDGVMDGINNLNDLNPSDIASISVLKDASSTAIYGSRGANGVIIITTKSGINRNGKTDFTARTSQGFAQMAGYLDLMDATQFAQLINDRYYYASAANRTKPLEDYPYPDPLSLGEGSNWQDALTRSAPFSNYSLTVSGGTNATKFFISGGYDKIDGVILGSEFKRYQFRLNLDQTLSKYAKAGVRVAYSNSTQDQPMRYLGAYNNWSVSFVSVAPVVPIYNPDGSLNSWNSQNYSGGVSDLPLFDATLRKNTTQTGTLTSMAYVDIMPVKNIVAHSSISYSKYDINNNALVPSTMPSRATAGNATSKSINQNDNLLNENTITYKNTFGTEHNFDAMYGFTVQMRNFYRVSVSGSGYYSDETALWDIGSIPDKQNLNVSGAKELQTRVSHLARLNYNYARKYYLTATLRRDGASNFAANNKWAYFPSAAFRWNVLNENFMKNSSLSDFAIRLSAGTSGNDAISRYQSLSRLTSTTSGYLFGDGQPVAFYPSGIANSGLKWEKTTTYNAGIDLSFFRKRLEVTIEAYRSNTSDLLLSVQMPTQTGFASRLMNFGKTSNKGLELTINYDIMRKRNFGWAASFTAAHNQQMVEDIGLVGRVVTNTYTYGAQYMINGYQSGYPLNAIYGFQYGGVWKNTEDIAQNQIDKKYVSASAAYLVPGRQRYIDQNNDGLMNSDDMVMLGDADPEMYGGLQNTFRYKKYSFPSSLTILLEEICTTLAECSI</sequence>
<evidence type="ECO:0000256" key="1">
    <source>
        <dbReference type="ARBA" id="ARBA00004571"/>
    </source>
</evidence>
<accession>A0ABS9SDL0</accession>
<dbReference type="NCBIfam" id="TIGR04057">
    <property type="entry name" value="SusC_RagA_signa"/>
    <property type="match status" value="1"/>
</dbReference>
<comment type="caution">
    <text evidence="9">The sequence shown here is derived from an EMBL/GenBank/DDBJ whole genome shotgun (WGS) entry which is preliminary data.</text>
</comment>
<evidence type="ECO:0000313" key="10">
    <source>
        <dbReference type="Proteomes" id="UP001202248"/>
    </source>
</evidence>
<evidence type="ECO:0000313" key="9">
    <source>
        <dbReference type="EMBL" id="MCH5596444.1"/>
    </source>
</evidence>
<evidence type="ECO:0000256" key="4">
    <source>
        <dbReference type="ARBA" id="ARBA00022692"/>
    </source>
</evidence>
<keyword evidence="3 7" id="KW-1134">Transmembrane beta strand</keyword>
<evidence type="ECO:0000256" key="6">
    <source>
        <dbReference type="ARBA" id="ARBA00023237"/>
    </source>
</evidence>